<dbReference type="GO" id="GO:1902412">
    <property type="term" value="P:regulation of mitotic cytokinesis"/>
    <property type="evidence" value="ECO:0007669"/>
    <property type="project" value="InterPro"/>
</dbReference>
<feature type="region of interest" description="Disordered" evidence="1">
    <location>
        <begin position="51"/>
        <end position="170"/>
    </location>
</feature>
<keyword evidence="4" id="KW-1185">Reference proteome</keyword>
<feature type="domain" description="DCDC1 second doublecortin-like" evidence="2">
    <location>
        <begin position="176"/>
        <end position="253"/>
    </location>
</feature>
<organism evidence="3 4">
    <name type="scientific">Stichopus japonicus</name>
    <name type="common">Sea cucumber</name>
    <dbReference type="NCBI Taxonomy" id="307972"/>
    <lineage>
        <taxon>Eukaryota</taxon>
        <taxon>Metazoa</taxon>
        <taxon>Echinodermata</taxon>
        <taxon>Eleutherozoa</taxon>
        <taxon>Echinozoa</taxon>
        <taxon>Holothuroidea</taxon>
        <taxon>Aspidochirotacea</taxon>
        <taxon>Aspidochirotida</taxon>
        <taxon>Stichopodidae</taxon>
        <taxon>Apostichopus</taxon>
    </lineage>
</organism>
<dbReference type="STRING" id="307972.A0A2G8K9E0"/>
<dbReference type="SUPFAM" id="SSF89837">
    <property type="entry name" value="Doublecortin (DC)"/>
    <property type="match status" value="1"/>
</dbReference>
<reference evidence="3 4" key="1">
    <citation type="journal article" date="2017" name="PLoS Biol.">
        <title>The sea cucumber genome provides insights into morphological evolution and visceral regeneration.</title>
        <authorList>
            <person name="Zhang X."/>
            <person name="Sun L."/>
            <person name="Yuan J."/>
            <person name="Sun Y."/>
            <person name="Gao Y."/>
            <person name="Zhang L."/>
            <person name="Li S."/>
            <person name="Dai H."/>
            <person name="Hamel J.F."/>
            <person name="Liu C."/>
            <person name="Yu Y."/>
            <person name="Liu S."/>
            <person name="Lin W."/>
            <person name="Guo K."/>
            <person name="Jin S."/>
            <person name="Xu P."/>
            <person name="Storey K.B."/>
            <person name="Huan P."/>
            <person name="Zhang T."/>
            <person name="Zhou Y."/>
            <person name="Zhang J."/>
            <person name="Lin C."/>
            <person name="Li X."/>
            <person name="Xing L."/>
            <person name="Huo D."/>
            <person name="Sun M."/>
            <person name="Wang L."/>
            <person name="Mercier A."/>
            <person name="Li F."/>
            <person name="Yang H."/>
            <person name="Xiang J."/>
        </authorList>
    </citation>
    <scope>NUCLEOTIDE SEQUENCE [LARGE SCALE GENOMIC DNA]</scope>
    <source>
        <strain evidence="3">Shaxun</strain>
        <tissue evidence="3">Muscle</tissue>
    </source>
</reference>
<feature type="compositionally biased region" description="Basic and acidic residues" evidence="1">
    <location>
        <begin position="1"/>
        <end position="10"/>
    </location>
</feature>
<dbReference type="PANTHER" id="PTHR46302:SF3">
    <property type="entry name" value="DOUBLECORTIN DOMAIN-CONTAINING PROTEIN 1"/>
    <property type="match status" value="1"/>
</dbReference>
<feature type="compositionally biased region" description="Polar residues" evidence="1">
    <location>
        <begin position="155"/>
        <end position="170"/>
    </location>
</feature>
<feature type="compositionally biased region" description="Basic residues" evidence="1">
    <location>
        <begin position="122"/>
        <end position="132"/>
    </location>
</feature>
<comment type="caution">
    <text evidence="3">The sequence shown here is derived from an EMBL/GenBank/DDBJ whole genome shotgun (WGS) entry which is preliminary data.</text>
</comment>
<feature type="non-terminal residue" evidence="3">
    <location>
        <position position="257"/>
    </location>
</feature>
<dbReference type="GO" id="GO:0008017">
    <property type="term" value="F:microtubule binding"/>
    <property type="evidence" value="ECO:0007669"/>
    <property type="project" value="InterPro"/>
</dbReference>
<dbReference type="GO" id="GO:0035556">
    <property type="term" value="P:intracellular signal transduction"/>
    <property type="evidence" value="ECO:0007669"/>
    <property type="project" value="InterPro"/>
</dbReference>
<dbReference type="Gene3D" id="3.10.20.230">
    <property type="entry name" value="Doublecortin domain"/>
    <property type="match status" value="1"/>
</dbReference>
<dbReference type="InterPro" id="IPR036572">
    <property type="entry name" value="Doublecortin_dom_sf"/>
</dbReference>
<gene>
    <name evidence="3" type="ORF">BSL78_18547</name>
</gene>
<evidence type="ECO:0000256" key="1">
    <source>
        <dbReference type="SAM" id="MobiDB-lite"/>
    </source>
</evidence>
<dbReference type="Proteomes" id="UP000230750">
    <property type="component" value="Unassembled WGS sequence"/>
</dbReference>
<dbReference type="GO" id="GO:0030496">
    <property type="term" value="C:midbody"/>
    <property type="evidence" value="ECO:0007669"/>
    <property type="project" value="TreeGrafter"/>
</dbReference>
<dbReference type="OrthoDB" id="9999986at2759"/>
<proteinExistence type="predicted"/>
<dbReference type="AlphaFoldDB" id="A0A2G8K9E0"/>
<protein>
    <recommendedName>
        <fullName evidence="2">DCDC1 second doublecortin-like domain-containing protein</fullName>
    </recommendedName>
</protein>
<dbReference type="InterPro" id="IPR043188">
    <property type="entry name" value="DCDC1"/>
</dbReference>
<dbReference type="InterPro" id="IPR056415">
    <property type="entry name" value="DCX2_DCDC1"/>
</dbReference>
<accession>A0A2G8K9E0</accession>
<evidence type="ECO:0000313" key="4">
    <source>
        <dbReference type="Proteomes" id="UP000230750"/>
    </source>
</evidence>
<name>A0A2G8K9E0_STIJA</name>
<evidence type="ECO:0000313" key="3">
    <source>
        <dbReference type="EMBL" id="PIK44626.1"/>
    </source>
</evidence>
<sequence>MSPGRDRSVRISESIATSTPFSGEKKFNRSPSDAISYEDLLVAQYLDSLQKSQPAQSKRKLHRSAAKASPYLQRVGFSDHGPSFPGKTRGTRPISAVSRTSDKKRIDMSFLAGQSKSDSKDGRRRGGKRPVRKRPESAPVYKTKRPWSGRPWSGRSVTSAASSKRFSQSKGLYKKQPKVIRAMAFKNGLRDQGYRITAPTLKVFLEYCTLKLDLKFAARRMFLIDGTELKTAEEIPKDAEIFISCGEPFKDPVASAK</sequence>
<feature type="region of interest" description="Disordered" evidence="1">
    <location>
        <begin position="1"/>
        <end position="31"/>
    </location>
</feature>
<dbReference type="Pfam" id="PF24478">
    <property type="entry name" value="DCX2_DCDC1"/>
    <property type="match status" value="1"/>
</dbReference>
<dbReference type="PANTHER" id="PTHR46302">
    <property type="entry name" value="DOUBLECORTIN DOMAIN-CONTAINING PROTEIN 1"/>
    <property type="match status" value="1"/>
</dbReference>
<evidence type="ECO:0000259" key="2">
    <source>
        <dbReference type="Pfam" id="PF24478"/>
    </source>
</evidence>
<dbReference type="EMBL" id="MRZV01000766">
    <property type="protein sequence ID" value="PIK44626.1"/>
    <property type="molecule type" value="Genomic_DNA"/>
</dbReference>